<sequence>MANKRSLEGSKSWLSSVVGNITGMWESMKSPSAPNTDGLDSRNSTHRHHDTGNEGDIQGRRSLSAHERGSSSFLGRMRRRSTVEGTVKTDGQNEHLDEDAGRSSSFQEKSSFSFLSSIGGRSTNERAGSADCQRKSFGEDGVYETLSSLQGGGSSSFLSSCRRRSQGEHSENTDIQRSLGSKDGIYERILSEKSPSTFLSRIKRHSKGDDTVITTIPFLYGTAEGSDGVVNSSKSGRFANTARASAMRMGKDSIMYGIPDFSSSMGDVSTSPSSQEEITIVAHNSRKRVHGSEQLEGSGNIFTLEMPGANVSFPKKFRKTTAEPSDLHQVGSAVFHPQFNLPKEQRFPTIFSSSAAQLMLSDSEHSDHGCSSPRTLSSRTKSILDGLDKVGSPIMNAHKWRFTDEPEQWASDLLNSSAQKPPADIGRTISRGNVVSDAISHSVVRHNHKRRRIARQQTRAIRSGVTESSVHVTPQRSSSKQPSPVFSKKLAPVKVTVPPRVESASLIKPLKQILRHTDRSSTSAANNNFSAKWAELGVVRHEDISTQTTIVEPVTANVETAHPAHPSPPERMFDFTNAQRRAPSQSFIREDAHTSEVDSRQLSGRNRHRSEAESEIVEDGSKKAAVEKNSTLQRGASQGSQEERFSEDKRATKPHDGV</sequence>
<feature type="compositionally biased region" description="Polar residues" evidence="1">
    <location>
        <begin position="628"/>
        <end position="640"/>
    </location>
</feature>
<feature type="compositionally biased region" description="Basic and acidic residues" evidence="1">
    <location>
        <begin position="641"/>
        <end position="658"/>
    </location>
</feature>
<dbReference type="Proteomes" id="UP000887569">
    <property type="component" value="Unplaced"/>
</dbReference>
<name>A0A915C4Y1_PARUN</name>
<feature type="region of interest" description="Disordered" evidence="1">
    <location>
        <begin position="585"/>
        <end position="658"/>
    </location>
</feature>
<feature type="region of interest" description="Disordered" evidence="1">
    <location>
        <begin position="148"/>
        <end position="180"/>
    </location>
</feature>
<protein>
    <submittedName>
        <fullName evidence="3">Uncharacterized protein</fullName>
    </submittedName>
</protein>
<evidence type="ECO:0000313" key="2">
    <source>
        <dbReference type="Proteomes" id="UP000887569"/>
    </source>
</evidence>
<dbReference type="WBParaSite" id="PgR084X_g014_t01">
    <property type="protein sequence ID" value="PgR084X_g014_t01"/>
    <property type="gene ID" value="PgR084X_g014"/>
</dbReference>
<feature type="region of interest" description="Disordered" evidence="1">
    <location>
        <begin position="25"/>
        <end position="108"/>
    </location>
</feature>
<feature type="region of interest" description="Disordered" evidence="1">
    <location>
        <begin position="461"/>
        <end position="485"/>
    </location>
</feature>
<evidence type="ECO:0000256" key="1">
    <source>
        <dbReference type="SAM" id="MobiDB-lite"/>
    </source>
</evidence>
<feature type="compositionally biased region" description="Basic and acidic residues" evidence="1">
    <location>
        <begin position="588"/>
        <end position="599"/>
    </location>
</feature>
<feature type="compositionally biased region" description="Basic and acidic residues" evidence="1">
    <location>
        <begin position="165"/>
        <end position="174"/>
    </location>
</feature>
<proteinExistence type="predicted"/>
<accession>A0A915C4Y1</accession>
<dbReference type="AlphaFoldDB" id="A0A915C4Y1"/>
<keyword evidence="2" id="KW-1185">Reference proteome</keyword>
<feature type="compositionally biased region" description="Basic and acidic residues" evidence="1">
    <location>
        <begin position="91"/>
        <end position="101"/>
    </location>
</feature>
<organism evidence="2 3">
    <name type="scientific">Parascaris univalens</name>
    <name type="common">Nematode worm</name>
    <dbReference type="NCBI Taxonomy" id="6257"/>
    <lineage>
        <taxon>Eukaryota</taxon>
        <taxon>Metazoa</taxon>
        <taxon>Ecdysozoa</taxon>
        <taxon>Nematoda</taxon>
        <taxon>Chromadorea</taxon>
        <taxon>Rhabditida</taxon>
        <taxon>Spirurina</taxon>
        <taxon>Ascaridomorpha</taxon>
        <taxon>Ascaridoidea</taxon>
        <taxon>Ascarididae</taxon>
        <taxon>Parascaris</taxon>
    </lineage>
</organism>
<reference evidence="3" key="1">
    <citation type="submission" date="2022-11" db="UniProtKB">
        <authorList>
            <consortium name="WormBaseParasite"/>
        </authorList>
    </citation>
    <scope>IDENTIFICATION</scope>
</reference>
<feature type="compositionally biased region" description="Polar residues" evidence="1">
    <location>
        <begin position="465"/>
        <end position="484"/>
    </location>
</feature>
<evidence type="ECO:0000313" key="3">
    <source>
        <dbReference type="WBParaSite" id="PgR084X_g014_t01"/>
    </source>
</evidence>